<feature type="region of interest" description="Disordered" evidence="2">
    <location>
        <begin position="693"/>
        <end position="720"/>
    </location>
</feature>
<dbReference type="Gene3D" id="2.30.30.140">
    <property type="match status" value="1"/>
</dbReference>
<feature type="compositionally biased region" description="Basic and acidic residues" evidence="2">
    <location>
        <begin position="702"/>
        <end position="720"/>
    </location>
</feature>
<dbReference type="InterPro" id="IPR056841">
    <property type="entry name" value="TNRC18_BAHCC1-like_SH3"/>
</dbReference>
<organism evidence="5 6">
    <name type="scientific">Stegodyphus mimosarum</name>
    <name type="common">African social velvet spider</name>
    <dbReference type="NCBI Taxonomy" id="407821"/>
    <lineage>
        <taxon>Eukaryota</taxon>
        <taxon>Metazoa</taxon>
        <taxon>Ecdysozoa</taxon>
        <taxon>Arthropoda</taxon>
        <taxon>Chelicerata</taxon>
        <taxon>Arachnida</taxon>
        <taxon>Araneae</taxon>
        <taxon>Araneomorphae</taxon>
        <taxon>Entelegynae</taxon>
        <taxon>Eresoidea</taxon>
        <taxon>Eresidae</taxon>
        <taxon>Stegodyphus</taxon>
    </lineage>
</organism>
<dbReference type="InterPro" id="IPR052429">
    <property type="entry name" value="BAH_domain_protein"/>
</dbReference>
<evidence type="ECO:0000313" key="6">
    <source>
        <dbReference type="Proteomes" id="UP000054359"/>
    </source>
</evidence>
<feature type="compositionally biased region" description="Acidic residues" evidence="2">
    <location>
        <begin position="188"/>
        <end position="199"/>
    </location>
</feature>
<keyword evidence="1" id="KW-0175">Coiled coil</keyword>
<sequence length="1041" mass="115060">MNSLESSPISLPPGGYQLARDSITGHLLLIPTANIELMDRPSVWPSFSSSSGNLPIQQLVTQQQHTQFEQVIPQAESLKTADVMDNNCSITACDTVKSEDKVEDVSGQVPSVPLATGQTYAFTTFPTQCDPSSFSYVLQSSTVMHLAHTQTTASIQTESGRRSQGTSPLHCATPSPPPNTCSVQVSVTEDEESDNESDDVACCETTQVQTSCQSQSVTTAIQVDMDSQTNSEEDEEEERKIEIDKTEENKVEMSDSANQTESVPSESPKSDVELEDVLPQDEQVGKEISENLPSTAMFESAINSDIETPVGPSISIKEDIVHSEAGLEIVTSETELAPSLPVESKPVMDFIDHHGLNLLVDSIEEFASREQEAHHKQEDTKQTIMAPASISSDVTKEVVNDEQIVKAETKDSDCSLSVKSYTPSYKTIDTSCTDGLGLLCALAEQRFFEEAMNVDENKAKQVQNDRDCYSFKEEMDSNSHSNVSSVKEHLQQPNSDDSSLHSSGSSSPDHREATELEMRLRLAELQKKYRQKQRELELLKNKKEKENSDDDLTYLAKPSKTRKTISPVRNASASHVKYSSGFNDDNIYSQNSVSKPWQKKQNKSPEEVLMNENLTCSLNVVKQCDGENDKNCLKEDEIEITDKEEKVPNIRTSHEISTSLCGDSNASIPSSDLSNESFCKKSACAIKKFKSENSLDSNSSMSKDEGSSQDQDYDKNDKSKTPFFDEQAWFVRRSERIFLSDARSTAVQQQQSAVTDKNKRSGSNASQKISVDGPHKEKKEHSIKSAKVHKSQDDSEVKKGKCRGLKKSKSNLPKKRSLSESCDSGSSCDEEVSSSDSEHSDGASSTSENLPLSIFVEQSSSKTVMPERQKRLSTDSECSDFSSGQSEDIPLSVLIGQKSVKYPELKSCILTPDELQENARLLVLDEGLFYAGYITKSEDPDMYGILIDGERAARPHMFSKEEILNAAVLEVKPTHKQQLPEGSRICAFWSQQYRCLYPGTVTKASSPLPDPSMLYVEFDDGDSGRIALNDIRMLPPDFPIV</sequence>
<dbReference type="Proteomes" id="UP000054359">
    <property type="component" value="Unassembled WGS sequence"/>
</dbReference>
<feature type="compositionally biased region" description="Basic and acidic residues" evidence="2">
    <location>
        <begin position="238"/>
        <end position="253"/>
    </location>
</feature>
<evidence type="ECO:0000259" key="3">
    <source>
        <dbReference type="Pfam" id="PF21744"/>
    </source>
</evidence>
<feature type="compositionally biased region" description="Basic and acidic residues" evidence="2">
    <location>
        <begin position="865"/>
        <end position="874"/>
    </location>
</feature>
<keyword evidence="6" id="KW-1185">Reference proteome</keyword>
<protein>
    <submittedName>
        <fullName evidence="5">Trinucleotide repeat-containing 18 protein</fullName>
    </submittedName>
</protein>
<dbReference type="Pfam" id="PF24912">
    <property type="entry name" value="SH3_TNRC18"/>
    <property type="match status" value="1"/>
</dbReference>
<evidence type="ECO:0000313" key="5">
    <source>
        <dbReference type="EMBL" id="KFM66445.1"/>
    </source>
</evidence>
<reference evidence="5 6" key="1">
    <citation type="submission" date="2013-11" db="EMBL/GenBank/DDBJ databases">
        <title>Genome sequencing of Stegodyphus mimosarum.</title>
        <authorList>
            <person name="Bechsgaard J."/>
        </authorList>
    </citation>
    <scope>NUCLEOTIDE SEQUENCE [LARGE SCALE GENOMIC DNA]</scope>
</reference>
<dbReference type="PANTHER" id="PTHR12505:SF24">
    <property type="entry name" value="PROTEIN WINGED EYE"/>
    <property type="match status" value="1"/>
</dbReference>
<feature type="compositionally biased region" description="Polar residues" evidence="2">
    <location>
        <begin position="152"/>
        <end position="167"/>
    </location>
</feature>
<feature type="compositionally biased region" description="Polar residues" evidence="2">
    <location>
        <begin position="875"/>
        <end position="885"/>
    </location>
</feature>
<dbReference type="Pfam" id="PF21744">
    <property type="entry name" value="BAHCC1-like_Tudor"/>
    <property type="match status" value="1"/>
</dbReference>
<dbReference type="EMBL" id="KK115957">
    <property type="protein sequence ID" value="KFM66445.1"/>
    <property type="molecule type" value="Genomic_DNA"/>
</dbReference>
<evidence type="ECO:0000259" key="4">
    <source>
        <dbReference type="Pfam" id="PF24912"/>
    </source>
</evidence>
<dbReference type="AlphaFoldDB" id="A0A087TMV6"/>
<feature type="domain" description="TNRC18/BAHCC1-like SH3" evidence="4">
    <location>
        <begin position="913"/>
        <end position="968"/>
    </location>
</feature>
<feature type="compositionally biased region" description="Low complexity" evidence="2">
    <location>
        <begin position="495"/>
        <end position="507"/>
    </location>
</feature>
<evidence type="ECO:0000256" key="1">
    <source>
        <dbReference type="SAM" id="Coils"/>
    </source>
</evidence>
<evidence type="ECO:0000256" key="2">
    <source>
        <dbReference type="SAM" id="MobiDB-lite"/>
    </source>
</evidence>
<feature type="compositionally biased region" description="Polar residues" evidence="2">
    <location>
        <begin position="255"/>
        <end position="267"/>
    </location>
</feature>
<feature type="domain" description="BAHCC1-like Tudor" evidence="3">
    <location>
        <begin position="973"/>
        <end position="1039"/>
    </location>
</feature>
<feature type="coiled-coil region" evidence="1">
    <location>
        <begin position="515"/>
        <end position="549"/>
    </location>
</feature>
<feature type="non-terminal residue" evidence="5">
    <location>
        <position position="1041"/>
    </location>
</feature>
<feature type="compositionally biased region" description="Basic and acidic residues" evidence="2">
    <location>
        <begin position="790"/>
        <end position="799"/>
    </location>
</feature>
<dbReference type="PANTHER" id="PTHR12505">
    <property type="entry name" value="PHD FINGER TRANSCRIPTION FACTOR"/>
    <property type="match status" value="1"/>
</dbReference>
<feature type="region of interest" description="Disordered" evidence="2">
    <location>
        <begin position="152"/>
        <end position="199"/>
    </location>
</feature>
<feature type="compositionally biased region" description="Basic residues" evidence="2">
    <location>
        <begin position="800"/>
        <end position="816"/>
    </location>
</feature>
<feature type="region of interest" description="Disordered" evidence="2">
    <location>
        <begin position="474"/>
        <end position="512"/>
    </location>
</feature>
<dbReference type="OrthoDB" id="6426227at2759"/>
<name>A0A087TMV6_STEMI</name>
<gene>
    <name evidence="5" type="ORF">X975_05430</name>
</gene>
<feature type="region of interest" description="Disordered" evidence="2">
    <location>
        <begin position="225"/>
        <end position="273"/>
    </location>
</feature>
<accession>A0A087TMV6</accession>
<feature type="region of interest" description="Disordered" evidence="2">
    <location>
        <begin position="740"/>
        <end position="885"/>
    </location>
</feature>
<dbReference type="STRING" id="407821.A0A087TMV6"/>
<feature type="compositionally biased region" description="Polar residues" evidence="2">
    <location>
        <begin position="742"/>
        <end position="769"/>
    </location>
</feature>
<proteinExistence type="predicted"/>
<feature type="compositionally biased region" description="Basic and acidic residues" evidence="2">
    <location>
        <begin position="773"/>
        <end position="783"/>
    </location>
</feature>
<dbReference type="InterPro" id="IPR048924">
    <property type="entry name" value="BAHCC1-like_Tudor"/>
</dbReference>